<dbReference type="InterPro" id="IPR013783">
    <property type="entry name" value="Ig-like_fold"/>
</dbReference>
<dbReference type="InterPro" id="IPR036890">
    <property type="entry name" value="HATPase_C_sf"/>
</dbReference>
<reference evidence="16 17" key="1">
    <citation type="journal article" date="2019" name="Nat. Med.">
        <title>A library of human gut bacterial isolates paired with longitudinal multiomics data enables mechanistic microbiome research.</title>
        <authorList>
            <person name="Poyet M."/>
            <person name="Groussin M."/>
            <person name="Gibbons S.M."/>
            <person name="Avila-Pacheco J."/>
            <person name="Jiang X."/>
            <person name="Kearney S.M."/>
            <person name="Perrotta A.R."/>
            <person name="Berdy B."/>
            <person name="Zhao S."/>
            <person name="Lieberman T.D."/>
            <person name="Swanson P.K."/>
            <person name="Smith M."/>
            <person name="Roesemann S."/>
            <person name="Alexander J.E."/>
            <person name="Rich S.A."/>
            <person name="Livny J."/>
            <person name="Vlamakis H."/>
            <person name="Clish C."/>
            <person name="Bullock K."/>
            <person name="Deik A."/>
            <person name="Scott J."/>
            <person name="Pierce K.A."/>
            <person name="Xavier R.J."/>
            <person name="Alm E.J."/>
        </authorList>
    </citation>
    <scope>NUCLEOTIDE SEQUENCE [LARGE SCALE GENOMIC DNA]</scope>
    <source>
        <strain evidence="16 17">BIOML-A31</strain>
    </source>
</reference>
<dbReference type="Gene3D" id="3.30.565.10">
    <property type="entry name" value="Histidine kinase-like ATPase, C-terminal domain"/>
    <property type="match status" value="1"/>
</dbReference>
<dbReference type="EC" id="2.7.13.3" evidence="2"/>
<dbReference type="InterPro" id="IPR003661">
    <property type="entry name" value="HisK_dim/P_dom"/>
</dbReference>
<dbReference type="InterPro" id="IPR018060">
    <property type="entry name" value="HTH_AraC"/>
</dbReference>
<dbReference type="Pfam" id="PF07495">
    <property type="entry name" value="Y_Y_Y"/>
    <property type="match status" value="1"/>
</dbReference>
<gene>
    <name evidence="16" type="ORF">F2Y36_07900</name>
</gene>
<dbReference type="PROSITE" id="PS51257">
    <property type="entry name" value="PROKAR_LIPOPROTEIN"/>
    <property type="match status" value="1"/>
</dbReference>
<keyword evidence="8" id="KW-0902">Two-component regulatory system</keyword>
<dbReference type="CDD" id="cd00082">
    <property type="entry name" value="HisKA"/>
    <property type="match status" value="1"/>
</dbReference>
<keyword evidence="3 12" id="KW-0597">Phosphoprotein</keyword>
<name>A0A6L3KUB7_9BACE</name>
<dbReference type="PROSITE" id="PS50110">
    <property type="entry name" value="RESPONSE_REGULATORY"/>
    <property type="match status" value="1"/>
</dbReference>
<feature type="domain" description="HTH araC/xylS-type" evidence="13">
    <location>
        <begin position="1246"/>
        <end position="1346"/>
    </location>
</feature>
<evidence type="ECO:0000259" key="14">
    <source>
        <dbReference type="PROSITE" id="PS50109"/>
    </source>
</evidence>
<dbReference type="Gene3D" id="1.10.287.130">
    <property type="match status" value="1"/>
</dbReference>
<evidence type="ECO:0000256" key="1">
    <source>
        <dbReference type="ARBA" id="ARBA00000085"/>
    </source>
</evidence>
<evidence type="ECO:0000313" key="17">
    <source>
        <dbReference type="Proteomes" id="UP000475905"/>
    </source>
</evidence>
<evidence type="ECO:0000256" key="4">
    <source>
        <dbReference type="ARBA" id="ARBA00022679"/>
    </source>
</evidence>
<dbReference type="SMART" id="SM00388">
    <property type="entry name" value="HisKA"/>
    <property type="match status" value="1"/>
</dbReference>
<dbReference type="Pfam" id="PF07494">
    <property type="entry name" value="Reg_prop"/>
    <property type="match status" value="1"/>
</dbReference>
<dbReference type="InterPro" id="IPR001789">
    <property type="entry name" value="Sig_transdc_resp-reg_receiver"/>
</dbReference>
<keyword evidence="4" id="KW-0808">Transferase</keyword>
<dbReference type="SMART" id="SM00387">
    <property type="entry name" value="HATPase_c"/>
    <property type="match status" value="1"/>
</dbReference>
<dbReference type="PROSITE" id="PS50109">
    <property type="entry name" value="HIS_KIN"/>
    <property type="match status" value="1"/>
</dbReference>
<keyword evidence="10" id="KW-0238">DNA-binding</keyword>
<sequence>MEKYGSILRYLLTIAMSVIACCLQAAHSNYFKNIGVREGLSQLSVMSIHQDVLGRIWFGTLEGLSIYDGRQMITLKGGDDLFDRVIKGNYIQCIVENAAHDIFFMADGALIEYQFAQSRFRRIRESGVSSVSSIEGKIYVSVNDSILLWDEKERKLQYFLDTGDTVKYIHSVYKDSVGNWWIASNTGLYKWEDRQWHCIISDTNIWGIYESRSKELWISTNIGLYKINGEGEITHFAHDPTSPNSISCNQVRKVVEDWNGNFWIGTFKGLNKYSPKENKFEVYVEGFLPGSLRHSSIHSMMLDKQGNVWVGTYYGGASMFTPGKQPYSYYPVGMSEWGHLDFHMVGQMAEDSRYNLWICTDGGGLNFMERESGRFRSFNTACSPIRSDNLKSICYDAVTEKLYFALYNNGISSYNIQTGKFEDYTKKIENGYSKNVIKVGMWGEQLLYLSVSGVFRMDTRSGEIIPLLVEDGCLAFSISAKDILWVLRGYEIIRIDLRKENVTGRLNLKRSGLGDNIPLCIGESADGNIYVGTMGGGVVECDSLLKGCRRYTAKQNGLLDDYCYAIASSKCGKLILLSSKGVSFFNTQARKVEYNIMADNLPVAGFNDGNGLLVAGNGDIFAGSTDGLIIFSEEAVHTGNQNLSLFYSALFVNNVRVMPGDETGILNQLICYTKEISLKHNQNNIRFMFTDNNFGNRLSSPSYEYKLEGFDEKWITIDDMSQLSYTNLNPGHYTLRLREMDLYENKTVQEVQLAITIHAPFYNTPLAWIIYILSASVILYLILSARWRQIILRKTLEHEKRERERIEEMDNFKFKFFTNISHELRTPLTLIITQAELLLHNKGMASVFRNKINRLYQNACYMSNLINELLDFHKLEQKQMRLKVSRSNIVSFLNSIFSSFEERAVAQGIRYEFIAHSEEILCWFDSRQLRKVFFNLLSNAFKYTKDGGTVEVAVSEEKEDCVIRVIDSGSGISKEDIQRIFDRFYQASAERDIIGTGIGLALSKEIVNLHHGEMSVESMPGYGSIFTVRLKREKDCWCNDPKIELLSVRDEEEEKDKEGKQVENALYGDADRFILQEKREVEEFVQELRREQSDNTEYSILIVEDEPDLQVVLSEIFSGLYRVFKAANGKEGWMMVQKELPDIVLSDVMMPEMDGLEMCRKIKNTEKTKHIPVVLLTAAGSTEQQMDGLRTGADDYLTKPFDTKLLLLKVNAILRSHVVLKSMFEKGNTAGLDLSAKNEQDRQWLEQVEQIVQAHMDDYEFTVDRLADELKQSRSYVFKRIKALKGITPADFILGVRLKKGAVLLLGNPEALVEEIALQVGFGSGRHFSKVFKDYFNMSPSQYRKTYNTNC</sequence>
<dbReference type="PROSITE" id="PS01124">
    <property type="entry name" value="HTH_ARAC_FAMILY_2"/>
    <property type="match status" value="1"/>
</dbReference>
<dbReference type="InterPro" id="IPR003594">
    <property type="entry name" value="HATPase_dom"/>
</dbReference>
<dbReference type="InterPro" id="IPR005467">
    <property type="entry name" value="His_kinase_dom"/>
</dbReference>
<organism evidence="16 17">
    <name type="scientific">Bacteroides caccae</name>
    <dbReference type="NCBI Taxonomy" id="47678"/>
    <lineage>
        <taxon>Bacteria</taxon>
        <taxon>Pseudomonadati</taxon>
        <taxon>Bacteroidota</taxon>
        <taxon>Bacteroidia</taxon>
        <taxon>Bacteroidales</taxon>
        <taxon>Bacteroidaceae</taxon>
        <taxon>Bacteroides</taxon>
    </lineage>
</organism>
<dbReference type="Pfam" id="PF00512">
    <property type="entry name" value="HisKA"/>
    <property type="match status" value="1"/>
</dbReference>
<evidence type="ECO:0000313" key="16">
    <source>
        <dbReference type="EMBL" id="KAA5464153.1"/>
    </source>
</evidence>
<dbReference type="InterPro" id="IPR009057">
    <property type="entry name" value="Homeodomain-like_sf"/>
</dbReference>
<dbReference type="Gene3D" id="1.10.10.60">
    <property type="entry name" value="Homeodomain-like"/>
    <property type="match status" value="1"/>
</dbReference>
<dbReference type="InterPro" id="IPR036097">
    <property type="entry name" value="HisK_dim/P_sf"/>
</dbReference>
<feature type="modified residue" description="4-aspartylphosphate" evidence="12">
    <location>
        <position position="1147"/>
    </location>
</feature>
<dbReference type="InterPro" id="IPR015943">
    <property type="entry name" value="WD40/YVTN_repeat-like_dom_sf"/>
</dbReference>
<keyword evidence="5" id="KW-0547">Nucleotide-binding</keyword>
<evidence type="ECO:0000256" key="9">
    <source>
        <dbReference type="ARBA" id="ARBA00023015"/>
    </source>
</evidence>
<dbReference type="SMART" id="SM00448">
    <property type="entry name" value="REC"/>
    <property type="match status" value="1"/>
</dbReference>
<feature type="domain" description="Response regulatory" evidence="15">
    <location>
        <begin position="1099"/>
        <end position="1214"/>
    </location>
</feature>
<dbReference type="SMART" id="SM00342">
    <property type="entry name" value="HTH_ARAC"/>
    <property type="match status" value="1"/>
</dbReference>
<dbReference type="InterPro" id="IPR011110">
    <property type="entry name" value="Reg_prop"/>
</dbReference>
<dbReference type="GO" id="GO:0003700">
    <property type="term" value="F:DNA-binding transcription factor activity"/>
    <property type="evidence" value="ECO:0007669"/>
    <property type="project" value="InterPro"/>
</dbReference>
<dbReference type="InterPro" id="IPR011123">
    <property type="entry name" value="Y_Y_Y"/>
</dbReference>
<dbReference type="RefSeq" id="WP_149935130.1">
    <property type="nucleotide sequence ID" value="NZ_CAXSSI010000015.1"/>
</dbReference>
<protein>
    <recommendedName>
        <fullName evidence="2">histidine kinase</fullName>
        <ecNumber evidence="2">2.7.13.3</ecNumber>
    </recommendedName>
</protein>
<accession>A0A6L3KUB7</accession>
<dbReference type="GO" id="GO:0000155">
    <property type="term" value="F:phosphorelay sensor kinase activity"/>
    <property type="evidence" value="ECO:0007669"/>
    <property type="project" value="InterPro"/>
</dbReference>
<evidence type="ECO:0000256" key="2">
    <source>
        <dbReference type="ARBA" id="ARBA00012438"/>
    </source>
</evidence>
<evidence type="ECO:0000259" key="15">
    <source>
        <dbReference type="PROSITE" id="PS50110"/>
    </source>
</evidence>
<comment type="caution">
    <text evidence="16">The sequence shown here is derived from an EMBL/GenBank/DDBJ whole genome shotgun (WGS) entry which is preliminary data.</text>
</comment>
<dbReference type="FunFam" id="3.30.565.10:FF:000037">
    <property type="entry name" value="Hybrid sensor histidine kinase/response regulator"/>
    <property type="match status" value="1"/>
</dbReference>
<evidence type="ECO:0000256" key="7">
    <source>
        <dbReference type="ARBA" id="ARBA00022840"/>
    </source>
</evidence>
<dbReference type="GO" id="GO:0043565">
    <property type="term" value="F:sequence-specific DNA binding"/>
    <property type="evidence" value="ECO:0007669"/>
    <property type="project" value="InterPro"/>
</dbReference>
<dbReference type="PROSITE" id="PS00041">
    <property type="entry name" value="HTH_ARAC_FAMILY_1"/>
    <property type="match status" value="1"/>
</dbReference>
<dbReference type="PRINTS" id="PR00344">
    <property type="entry name" value="BCTRLSENSOR"/>
</dbReference>
<evidence type="ECO:0000256" key="10">
    <source>
        <dbReference type="ARBA" id="ARBA00023125"/>
    </source>
</evidence>
<keyword evidence="11" id="KW-0804">Transcription</keyword>
<dbReference type="PANTHER" id="PTHR43547:SF2">
    <property type="entry name" value="HYBRID SIGNAL TRANSDUCTION HISTIDINE KINASE C"/>
    <property type="match status" value="1"/>
</dbReference>
<dbReference type="SUPFAM" id="SSF47384">
    <property type="entry name" value="Homodimeric domain of signal transducing histidine kinase"/>
    <property type="match status" value="1"/>
</dbReference>
<keyword evidence="7" id="KW-0067">ATP-binding</keyword>
<proteinExistence type="predicted"/>
<dbReference type="Pfam" id="PF02518">
    <property type="entry name" value="HATPase_c"/>
    <property type="match status" value="1"/>
</dbReference>
<keyword evidence="6" id="KW-0418">Kinase</keyword>
<dbReference type="PANTHER" id="PTHR43547">
    <property type="entry name" value="TWO-COMPONENT HISTIDINE KINASE"/>
    <property type="match status" value="1"/>
</dbReference>
<dbReference type="SUPFAM" id="SSF46689">
    <property type="entry name" value="Homeodomain-like"/>
    <property type="match status" value="1"/>
</dbReference>
<comment type="catalytic activity">
    <reaction evidence="1">
        <text>ATP + protein L-histidine = ADP + protein N-phospho-L-histidine.</text>
        <dbReference type="EC" id="2.7.13.3"/>
    </reaction>
</comment>
<dbReference type="SUPFAM" id="SSF52172">
    <property type="entry name" value="CheY-like"/>
    <property type="match status" value="1"/>
</dbReference>
<dbReference type="SUPFAM" id="SSF55874">
    <property type="entry name" value="ATPase domain of HSP90 chaperone/DNA topoisomerase II/histidine kinase"/>
    <property type="match status" value="1"/>
</dbReference>
<dbReference type="GO" id="GO:0005524">
    <property type="term" value="F:ATP binding"/>
    <property type="evidence" value="ECO:0007669"/>
    <property type="project" value="UniProtKB-KW"/>
</dbReference>
<dbReference type="Proteomes" id="UP000475905">
    <property type="component" value="Unassembled WGS sequence"/>
</dbReference>
<dbReference type="SUPFAM" id="SSF63829">
    <property type="entry name" value="Calcium-dependent phosphotriesterase"/>
    <property type="match status" value="2"/>
</dbReference>
<evidence type="ECO:0000256" key="12">
    <source>
        <dbReference type="PROSITE-ProRule" id="PRU00169"/>
    </source>
</evidence>
<dbReference type="Gene3D" id="3.40.50.2300">
    <property type="match status" value="1"/>
</dbReference>
<dbReference type="EMBL" id="VVYP01000007">
    <property type="protein sequence ID" value="KAA5464153.1"/>
    <property type="molecule type" value="Genomic_DNA"/>
</dbReference>
<evidence type="ECO:0000256" key="8">
    <source>
        <dbReference type="ARBA" id="ARBA00023012"/>
    </source>
</evidence>
<evidence type="ECO:0000256" key="3">
    <source>
        <dbReference type="ARBA" id="ARBA00022553"/>
    </source>
</evidence>
<evidence type="ECO:0000259" key="13">
    <source>
        <dbReference type="PROSITE" id="PS01124"/>
    </source>
</evidence>
<evidence type="ECO:0000256" key="11">
    <source>
        <dbReference type="ARBA" id="ARBA00023163"/>
    </source>
</evidence>
<dbReference type="InterPro" id="IPR004358">
    <property type="entry name" value="Sig_transdc_His_kin-like_C"/>
</dbReference>
<keyword evidence="9" id="KW-0805">Transcription regulation</keyword>
<dbReference type="Pfam" id="PF12833">
    <property type="entry name" value="HTH_18"/>
    <property type="match status" value="1"/>
</dbReference>
<dbReference type="Pfam" id="PF00072">
    <property type="entry name" value="Response_reg"/>
    <property type="match status" value="1"/>
</dbReference>
<evidence type="ECO:0000256" key="6">
    <source>
        <dbReference type="ARBA" id="ARBA00022777"/>
    </source>
</evidence>
<feature type="domain" description="Histidine kinase" evidence="14">
    <location>
        <begin position="819"/>
        <end position="1034"/>
    </location>
</feature>
<dbReference type="InterPro" id="IPR018062">
    <property type="entry name" value="HTH_AraC-typ_CS"/>
</dbReference>
<dbReference type="InterPro" id="IPR011006">
    <property type="entry name" value="CheY-like_superfamily"/>
</dbReference>
<evidence type="ECO:0000256" key="5">
    <source>
        <dbReference type="ARBA" id="ARBA00022741"/>
    </source>
</evidence>
<dbReference type="Gene3D" id="2.60.40.10">
    <property type="entry name" value="Immunoglobulins"/>
    <property type="match status" value="1"/>
</dbReference>
<dbReference type="Gene3D" id="2.130.10.10">
    <property type="entry name" value="YVTN repeat-like/Quinoprotein amine dehydrogenase"/>
    <property type="match status" value="2"/>
</dbReference>